<evidence type="ECO:0008006" key="3">
    <source>
        <dbReference type="Google" id="ProtNLM"/>
    </source>
</evidence>
<name>A0A6J4P2M7_9BACT</name>
<dbReference type="InterPro" id="IPR006311">
    <property type="entry name" value="TAT_signal"/>
</dbReference>
<keyword evidence="1" id="KW-0732">Signal</keyword>
<sequence>MRPFQNNLLTRRDALRRATLGFGSLALADLLARASIASAADAVTAGAAGGAGSPAAARAAHFAARAKRVIYVYLDGGLSQVDSYDYKPRLQVDDGKPLPASIAKPKFSFAPTGHVLASPFGWQQYGRSGTWASDLFPEVNKLIDELCFVKSLYHDNEDHFTAKNMIATGSGRETRPPVGSWVSYGLGTANANLPAFVEIMPGVPKGTPAAFLPARHAPAAIGRPDNRSPHRSWDNLLTAEDRSQRRRVDLVRAMNAERLARSGPDAAVEAEVQNMELAFRMQTEAPDLMSLARESEATQAMYGIGGEGTDDFGRACLMARRFAERGVRYVTVMHSTREFGNLWDQHKDLEEGHRNNAAAVDLPIAGLLRDLRQRGMLDDTLVMCGSEFGRTPVFEFQDGAEGRNRNGRDHNPHGFTMWFAGAGVRPGFSYGATDDYGFYAVQDRVSVHDLHATVLHAMGLDHERLTYAHGGRDYRLTDVYGRVVREIFA</sequence>
<dbReference type="AlphaFoldDB" id="A0A6J4P2M7"/>
<evidence type="ECO:0000256" key="1">
    <source>
        <dbReference type="SAM" id="SignalP"/>
    </source>
</evidence>
<dbReference type="Pfam" id="PF07394">
    <property type="entry name" value="DUF1501"/>
    <property type="match status" value="1"/>
</dbReference>
<organism evidence="2">
    <name type="scientific">uncultured Phycisphaerae bacterium</name>
    <dbReference type="NCBI Taxonomy" id="904963"/>
    <lineage>
        <taxon>Bacteria</taxon>
        <taxon>Pseudomonadati</taxon>
        <taxon>Planctomycetota</taxon>
        <taxon>Phycisphaerae</taxon>
        <taxon>environmental samples</taxon>
    </lineage>
</organism>
<dbReference type="PROSITE" id="PS51318">
    <property type="entry name" value="TAT"/>
    <property type="match status" value="1"/>
</dbReference>
<feature type="signal peptide" evidence="1">
    <location>
        <begin position="1"/>
        <end position="39"/>
    </location>
</feature>
<dbReference type="EMBL" id="CADCUQ010000369">
    <property type="protein sequence ID" value="CAA9399259.1"/>
    <property type="molecule type" value="Genomic_DNA"/>
</dbReference>
<gene>
    <name evidence="2" type="ORF">AVDCRST_MAG64-1682</name>
</gene>
<dbReference type="InterPro" id="IPR017850">
    <property type="entry name" value="Alkaline_phosphatase_core_sf"/>
</dbReference>
<feature type="chain" id="PRO_5027022466" description="Sulfatase" evidence="1">
    <location>
        <begin position="40"/>
        <end position="489"/>
    </location>
</feature>
<reference evidence="2" key="1">
    <citation type="submission" date="2020-02" db="EMBL/GenBank/DDBJ databases">
        <authorList>
            <person name="Meier V. D."/>
        </authorList>
    </citation>
    <scope>NUCLEOTIDE SEQUENCE</scope>
    <source>
        <strain evidence="2">AVDCRST_MAG64</strain>
    </source>
</reference>
<dbReference type="SUPFAM" id="SSF53649">
    <property type="entry name" value="Alkaline phosphatase-like"/>
    <property type="match status" value="1"/>
</dbReference>
<evidence type="ECO:0000313" key="2">
    <source>
        <dbReference type="EMBL" id="CAA9399259.1"/>
    </source>
</evidence>
<proteinExistence type="predicted"/>
<dbReference type="PANTHER" id="PTHR43737:SF1">
    <property type="entry name" value="DUF1501 DOMAIN-CONTAINING PROTEIN"/>
    <property type="match status" value="1"/>
</dbReference>
<dbReference type="PANTHER" id="PTHR43737">
    <property type="entry name" value="BLL7424 PROTEIN"/>
    <property type="match status" value="1"/>
</dbReference>
<accession>A0A6J4P2M7</accession>
<dbReference type="InterPro" id="IPR010869">
    <property type="entry name" value="DUF1501"/>
</dbReference>
<protein>
    <recommendedName>
        <fullName evidence="3">Sulfatase</fullName>
    </recommendedName>
</protein>